<proteinExistence type="predicted"/>
<evidence type="ECO:0000313" key="2">
    <source>
        <dbReference type="Proteomes" id="UP000186102"/>
    </source>
</evidence>
<comment type="caution">
    <text evidence="1">The sequence shown here is derived from an EMBL/GenBank/DDBJ whole genome shotgun (WGS) entry which is preliminary data.</text>
</comment>
<reference evidence="1 2" key="1">
    <citation type="submission" date="2016-09" db="EMBL/GenBank/DDBJ databases">
        <title>Complete genome of Desulfosporosinus sp. OL.</title>
        <authorList>
            <person name="Mardanov A."/>
            <person name="Beletsky A."/>
            <person name="Panova A."/>
            <person name="Karnachuk O."/>
            <person name="Ravin N."/>
        </authorList>
    </citation>
    <scope>NUCLEOTIDE SEQUENCE [LARGE SCALE GENOMIC DNA]</scope>
    <source>
        <strain evidence="1 2">OL</strain>
    </source>
</reference>
<sequence>MQFKLGIKNITVSPVRWFGLEHTDVKIEHVPLRIGTTRQIKLKRETI</sequence>
<dbReference type="STRING" id="1888891.DSOL_1941"/>
<keyword evidence="2" id="KW-1185">Reference proteome</keyword>
<evidence type="ECO:0000313" key="1">
    <source>
        <dbReference type="EMBL" id="OLN32068.1"/>
    </source>
</evidence>
<gene>
    <name evidence="1" type="ORF">DSOL_1941</name>
</gene>
<dbReference type="EMBL" id="MLBF01000011">
    <property type="protein sequence ID" value="OLN32068.1"/>
    <property type="molecule type" value="Genomic_DNA"/>
</dbReference>
<dbReference type="Proteomes" id="UP000186102">
    <property type="component" value="Unassembled WGS sequence"/>
</dbReference>
<protein>
    <submittedName>
        <fullName evidence="1">Kup system potassium uptake protein</fullName>
    </submittedName>
</protein>
<accession>A0A1Q8QXJ7</accession>
<organism evidence="1 2">
    <name type="scientific">Desulfosporosinus metallidurans</name>
    <dbReference type="NCBI Taxonomy" id="1888891"/>
    <lineage>
        <taxon>Bacteria</taxon>
        <taxon>Bacillati</taxon>
        <taxon>Bacillota</taxon>
        <taxon>Clostridia</taxon>
        <taxon>Eubacteriales</taxon>
        <taxon>Desulfitobacteriaceae</taxon>
        <taxon>Desulfosporosinus</taxon>
    </lineage>
</organism>
<name>A0A1Q8QXJ7_9FIRM</name>
<dbReference type="AlphaFoldDB" id="A0A1Q8QXJ7"/>